<protein>
    <submittedName>
        <fullName evidence="1">Uncharacterized protein</fullName>
    </submittedName>
</protein>
<proteinExistence type="predicted"/>
<accession>A0A926IYP9</accession>
<sequence>MLAVVSSYHQVKNAGNPSVELHEPGKFAVMMYKPQGTSTIRFVQSNGAGGEAKAYGVVDADGFDTIEGRFRATYPAANRSWAGIGQCQFWGENLNSGNGH</sequence>
<dbReference type="AlphaFoldDB" id="A0A926IYP9"/>
<name>A0A926IYP9_AERHY</name>
<evidence type="ECO:0000313" key="1">
    <source>
        <dbReference type="EMBL" id="MBC8674213.1"/>
    </source>
</evidence>
<dbReference type="EMBL" id="JACLAN010000011">
    <property type="protein sequence ID" value="MBC8674213.1"/>
    <property type="molecule type" value="Genomic_DNA"/>
</dbReference>
<organism evidence="1">
    <name type="scientific">Aeromonas hydrophila</name>
    <dbReference type="NCBI Taxonomy" id="644"/>
    <lineage>
        <taxon>Bacteria</taxon>
        <taxon>Pseudomonadati</taxon>
        <taxon>Pseudomonadota</taxon>
        <taxon>Gammaproteobacteria</taxon>
        <taxon>Aeromonadales</taxon>
        <taxon>Aeromonadaceae</taxon>
        <taxon>Aeromonas</taxon>
    </lineage>
</organism>
<reference evidence="1" key="1">
    <citation type="submission" date="2020-07" db="EMBL/GenBank/DDBJ databases">
        <title>Carbapenem Resistant Aeromonas hydrophila Carrying blacphA7 Isolated from Two Solid Organ Transplant Patients.</title>
        <authorList>
            <person name="Hilt E."/>
            <person name="Fitzwater S.P."/>
            <person name="Ward K."/>
            <person name="De St Maurice A."/>
            <person name="Chandrasekaran S."/>
            <person name="Garner O.B."/>
            <person name="Yang S."/>
        </authorList>
    </citation>
    <scope>NUCLEOTIDE SEQUENCE</scope>
    <source>
        <strain evidence="1">B-1</strain>
    </source>
</reference>
<gene>
    <name evidence="1" type="ORF">H2136_18330</name>
</gene>
<comment type="caution">
    <text evidence="1">The sequence shown here is derived from an EMBL/GenBank/DDBJ whole genome shotgun (WGS) entry which is preliminary data.</text>
</comment>